<reference evidence="2" key="1">
    <citation type="submission" date="2020-06" db="EMBL/GenBank/DDBJ databases">
        <authorList>
            <consortium name="Plant Systems Biology data submission"/>
        </authorList>
    </citation>
    <scope>NUCLEOTIDE SEQUENCE</scope>
    <source>
        <strain evidence="2">D6</strain>
    </source>
</reference>
<dbReference type="EMBL" id="CAICTM010000612">
    <property type="protein sequence ID" value="CAB9513799.1"/>
    <property type="molecule type" value="Genomic_DNA"/>
</dbReference>
<dbReference type="InterPro" id="IPR008979">
    <property type="entry name" value="Galactose-bd-like_sf"/>
</dbReference>
<name>A0A9N8E8L1_9STRA</name>
<gene>
    <name evidence="2" type="ORF">SEMRO_613_G175650.1</name>
</gene>
<protein>
    <submittedName>
        <fullName evidence="2">Serine esterase</fullName>
    </submittedName>
</protein>
<proteinExistence type="predicted"/>
<organism evidence="2 3">
    <name type="scientific">Seminavis robusta</name>
    <dbReference type="NCBI Taxonomy" id="568900"/>
    <lineage>
        <taxon>Eukaryota</taxon>
        <taxon>Sar</taxon>
        <taxon>Stramenopiles</taxon>
        <taxon>Ochrophyta</taxon>
        <taxon>Bacillariophyta</taxon>
        <taxon>Bacillariophyceae</taxon>
        <taxon>Bacillariophycidae</taxon>
        <taxon>Naviculales</taxon>
        <taxon>Naviculaceae</taxon>
        <taxon>Seminavis</taxon>
    </lineage>
</organism>
<sequence>MKRPITYPDRLAQWKHSLGFATKPLTQDWALVGTTHVALTLALNPGATDTAIFAYLDNYNPVSGVANYITEGCIRAVHRASTNNNNNNKTTHVGAFDTIERSYLMRDMLALEDWTTVEFSLEPVAYLVPKGNVLRFSLAGADTDNYYLENIKGLAQSWRIDASRSELLKLNIVMSS</sequence>
<comment type="caution">
    <text evidence="2">The sequence shown here is derived from an EMBL/GenBank/DDBJ whole genome shotgun (WGS) entry which is preliminary data.</text>
</comment>
<dbReference type="AlphaFoldDB" id="A0A9N8E8L1"/>
<dbReference type="SUPFAM" id="SSF49785">
    <property type="entry name" value="Galactose-binding domain-like"/>
    <property type="match status" value="1"/>
</dbReference>
<evidence type="ECO:0000313" key="2">
    <source>
        <dbReference type="EMBL" id="CAB9513799.1"/>
    </source>
</evidence>
<dbReference type="InterPro" id="IPR013736">
    <property type="entry name" value="Xaa-Pro_dipept_C"/>
</dbReference>
<dbReference type="Gene3D" id="2.60.120.260">
    <property type="entry name" value="Galactose-binding domain-like"/>
    <property type="match status" value="1"/>
</dbReference>
<feature type="domain" description="Xaa-Pro dipeptidyl-peptidase C-terminal" evidence="1">
    <location>
        <begin position="15"/>
        <end position="145"/>
    </location>
</feature>
<dbReference type="Proteomes" id="UP001153069">
    <property type="component" value="Unassembled WGS sequence"/>
</dbReference>
<dbReference type="GO" id="GO:0008239">
    <property type="term" value="F:dipeptidyl-peptidase activity"/>
    <property type="evidence" value="ECO:0007669"/>
    <property type="project" value="InterPro"/>
</dbReference>
<dbReference type="Pfam" id="PF08530">
    <property type="entry name" value="PepX_C"/>
    <property type="match status" value="1"/>
</dbReference>
<evidence type="ECO:0000259" key="1">
    <source>
        <dbReference type="Pfam" id="PF08530"/>
    </source>
</evidence>
<keyword evidence="3" id="KW-1185">Reference proteome</keyword>
<evidence type="ECO:0000313" key="3">
    <source>
        <dbReference type="Proteomes" id="UP001153069"/>
    </source>
</evidence>
<dbReference type="OrthoDB" id="564507at2759"/>
<accession>A0A9N8E8L1</accession>